<evidence type="ECO:0000313" key="2">
    <source>
        <dbReference type="EMBL" id="XCD07266.1"/>
    </source>
</evidence>
<sequence>MFTKIIDALKLAFKTAIPIVLVGMILASFVLSCLAVSRSSRTEKAVVELQKDMINLSSSINNNLSAIEAHLAVIDKAAGNAYMLFYGNMEFSTNDTDNSTTKTKSR</sequence>
<dbReference type="PROSITE" id="PS51257">
    <property type="entry name" value="PROKAR_LIPOPROTEIN"/>
    <property type="match status" value="1"/>
</dbReference>
<dbReference type="EMBL" id="PP511774">
    <property type="protein sequence ID" value="XCD07266.1"/>
    <property type="molecule type" value="Genomic_DNA"/>
</dbReference>
<name>A0AAU8B6W0_9VIRU</name>
<organism evidence="2">
    <name type="scientific">Dulem virus 268</name>
    <dbReference type="NCBI Taxonomy" id="3145745"/>
    <lineage>
        <taxon>Viruses</taxon>
        <taxon>Monodnaviria</taxon>
        <taxon>Sangervirae</taxon>
        <taxon>Phixviricota</taxon>
        <taxon>Malgrandaviricetes</taxon>
        <taxon>Petitvirales</taxon>
        <taxon>Microviridae</taxon>
        <taxon>Microvirus</taxon>
    </lineage>
</organism>
<evidence type="ECO:0000256" key="1">
    <source>
        <dbReference type="SAM" id="Phobius"/>
    </source>
</evidence>
<accession>A0AAU8B6W0</accession>
<protein>
    <submittedName>
        <fullName evidence="2">Uncharacterized protein</fullName>
    </submittedName>
</protein>
<keyword evidence="1" id="KW-1133">Transmembrane helix</keyword>
<keyword evidence="1" id="KW-0472">Membrane</keyword>
<keyword evidence="1" id="KW-0812">Transmembrane</keyword>
<reference evidence="2" key="1">
    <citation type="submission" date="2024-03" db="EMBL/GenBank/DDBJ databases">
        <title>Diverse circular DNA viruses in blood, oral, and fecal samples of captive lemurs.</title>
        <authorList>
            <person name="Paietta E.N."/>
            <person name="Kraberger S."/>
            <person name="Lund M.C."/>
            <person name="Custer J.M."/>
            <person name="Vargas K.M."/>
            <person name="Ehmke E.E."/>
            <person name="Yoder A.D."/>
            <person name="Varsani A."/>
        </authorList>
    </citation>
    <scope>NUCLEOTIDE SEQUENCE</scope>
    <source>
        <strain evidence="2">Duke_27FF_1288</strain>
    </source>
</reference>
<proteinExistence type="predicted"/>
<feature type="transmembrane region" description="Helical" evidence="1">
    <location>
        <begin position="16"/>
        <end position="36"/>
    </location>
</feature>